<evidence type="ECO:0000313" key="2">
    <source>
        <dbReference type="EMBL" id="CAD9674239.1"/>
    </source>
</evidence>
<dbReference type="EMBL" id="HBHK01007539">
    <property type="protein sequence ID" value="CAD9674239.1"/>
    <property type="molecule type" value="Transcribed_RNA"/>
</dbReference>
<accession>A0A7S2RLH0</accession>
<proteinExistence type="predicted"/>
<gene>
    <name evidence="2" type="ORF">QSP1433_LOCUS4625</name>
</gene>
<organism evidence="2">
    <name type="scientific">Mucochytrium quahogii</name>
    <dbReference type="NCBI Taxonomy" id="96639"/>
    <lineage>
        <taxon>Eukaryota</taxon>
        <taxon>Sar</taxon>
        <taxon>Stramenopiles</taxon>
        <taxon>Bigyra</taxon>
        <taxon>Labyrinthulomycetes</taxon>
        <taxon>Thraustochytrida</taxon>
        <taxon>Thraustochytriidae</taxon>
        <taxon>Mucochytrium</taxon>
    </lineage>
</organism>
<feature type="compositionally biased region" description="Polar residues" evidence="1">
    <location>
        <begin position="1"/>
        <end position="12"/>
    </location>
</feature>
<feature type="region of interest" description="Disordered" evidence="1">
    <location>
        <begin position="1"/>
        <end position="35"/>
    </location>
</feature>
<protein>
    <submittedName>
        <fullName evidence="2">Uncharacterized protein</fullName>
    </submittedName>
</protein>
<sequence>MCCYSELTSYHNPTRRNKHNKRPRSSLPAQSVHMKKSRVSPIPSIAYDVFMSFVSYYESNGETYCDASKILGTECYQAWLNTRTKPSSFPADVFRRTVVAHLTGTKKRKPFPKAVEASLLKAVRVKQVWPCFVNILDKNGSPVVFGNTGFRPRGYHESTETHGVSPFLPVSPTSSIHHETGFHNIEAVVRMEKLQEPDCFGQEIAPFQVPREEMQAINFFFDLPTFE</sequence>
<reference evidence="2" key="1">
    <citation type="submission" date="2021-01" db="EMBL/GenBank/DDBJ databases">
        <authorList>
            <person name="Corre E."/>
            <person name="Pelletier E."/>
            <person name="Niang G."/>
            <person name="Scheremetjew M."/>
            <person name="Finn R."/>
            <person name="Kale V."/>
            <person name="Holt S."/>
            <person name="Cochrane G."/>
            <person name="Meng A."/>
            <person name="Brown T."/>
            <person name="Cohen L."/>
        </authorList>
    </citation>
    <scope>NUCLEOTIDE SEQUENCE</scope>
    <source>
        <strain evidence="2">NY070348D</strain>
    </source>
</reference>
<name>A0A7S2RLH0_9STRA</name>
<dbReference type="AlphaFoldDB" id="A0A7S2RLH0"/>
<feature type="compositionally biased region" description="Basic residues" evidence="1">
    <location>
        <begin position="13"/>
        <end position="24"/>
    </location>
</feature>
<evidence type="ECO:0000256" key="1">
    <source>
        <dbReference type="SAM" id="MobiDB-lite"/>
    </source>
</evidence>